<reference evidence="2" key="2">
    <citation type="submission" date="2025-09" db="UniProtKB">
        <authorList>
            <consortium name="Ensembl"/>
        </authorList>
    </citation>
    <scope>IDENTIFICATION</scope>
</reference>
<feature type="compositionally biased region" description="Basic and acidic residues" evidence="1">
    <location>
        <begin position="464"/>
        <end position="476"/>
    </location>
</feature>
<evidence type="ECO:0000256" key="1">
    <source>
        <dbReference type="SAM" id="MobiDB-lite"/>
    </source>
</evidence>
<dbReference type="OMA" id="TCSKTDA"/>
<accession>A0A673W5Z6</accession>
<dbReference type="InParanoid" id="A0A673W5Z6"/>
<proteinExistence type="predicted"/>
<reference evidence="2" key="1">
    <citation type="submission" date="2025-08" db="UniProtKB">
        <authorList>
            <consortium name="Ensembl"/>
        </authorList>
    </citation>
    <scope>IDENTIFICATION</scope>
</reference>
<organism evidence="2 3">
    <name type="scientific">Salmo trutta</name>
    <name type="common">Brown trout</name>
    <dbReference type="NCBI Taxonomy" id="8032"/>
    <lineage>
        <taxon>Eukaryota</taxon>
        <taxon>Metazoa</taxon>
        <taxon>Chordata</taxon>
        <taxon>Craniata</taxon>
        <taxon>Vertebrata</taxon>
        <taxon>Euteleostomi</taxon>
        <taxon>Actinopterygii</taxon>
        <taxon>Neopterygii</taxon>
        <taxon>Teleostei</taxon>
        <taxon>Protacanthopterygii</taxon>
        <taxon>Salmoniformes</taxon>
        <taxon>Salmonidae</taxon>
        <taxon>Salmoninae</taxon>
        <taxon>Salmo</taxon>
    </lineage>
</organism>
<feature type="region of interest" description="Disordered" evidence="1">
    <location>
        <begin position="525"/>
        <end position="555"/>
    </location>
</feature>
<dbReference type="AlphaFoldDB" id="A0A673W5Z6"/>
<feature type="region of interest" description="Disordered" evidence="1">
    <location>
        <begin position="157"/>
        <end position="193"/>
    </location>
</feature>
<keyword evidence="3" id="KW-1185">Reference proteome</keyword>
<name>A0A673W5Z6_SALTR</name>
<gene>
    <name evidence="2" type="primary">si:ch211-112f3.4</name>
</gene>
<dbReference type="Proteomes" id="UP000472277">
    <property type="component" value="Chromosome 16"/>
</dbReference>
<feature type="region of interest" description="Disordered" evidence="1">
    <location>
        <begin position="375"/>
        <end position="396"/>
    </location>
</feature>
<evidence type="ECO:0000313" key="3">
    <source>
        <dbReference type="Proteomes" id="UP000472277"/>
    </source>
</evidence>
<dbReference type="Ensembl" id="ENSSTUT00000007850.1">
    <property type="protein sequence ID" value="ENSSTUP00000007390.1"/>
    <property type="gene ID" value="ENSSTUG00000003610.1"/>
</dbReference>
<feature type="compositionally biased region" description="Polar residues" evidence="1">
    <location>
        <begin position="176"/>
        <end position="193"/>
    </location>
</feature>
<protein>
    <submittedName>
        <fullName evidence="2">Si:ch211-112f3.4</fullName>
    </submittedName>
</protein>
<dbReference type="Pfam" id="PF15799">
    <property type="entry name" value="CCD48"/>
    <property type="match status" value="2"/>
</dbReference>
<feature type="region of interest" description="Disordered" evidence="1">
    <location>
        <begin position="455"/>
        <end position="476"/>
    </location>
</feature>
<dbReference type="InterPro" id="IPR031601">
    <property type="entry name" value="CCD48"/>
</dbReference>
<evidence type="ECO:0000313" key="2">
    <source>
        <dbReference type="Ensembl" id="ENSSTUP00000007390.1"/>
    </source>
</evidence>
<feature type="compositionally biased region" description="Gly residues" evidence="1">
    <location>
        <begin position="525"/>
        <end position="535"/>
    </location>
</feature>
<feature type="compositionally biased region" description="Polar residues" evidence="1">
    <location>
        <begin position="540"/>
        <end position="551"/>
    </location>
</feature>
<sequence>NVNVCAPPNFWVAARQSEWLRSALAHHHCPDPGVENEIVVLATGIDQYLQEVFHHLVYPKQDDVVSAEDFTVLCSVLGLGDDEDDQGICSGLPRELPFRDFHSRLCGYFRVRERDGTGPGAMRLPVTEETEHIEREIRLRWPRVRRRKCVSFDLTREQTGRRPAHNRRNPHVSSPIEDTNTRPYEQSTSLPPLGQTETECVALRELVEDLRSALQGSDARCLALEVALRRQRGPARLTMVAGRRGSKDPILRELQLIRSSRDGQLEEAIRFNQRLEEELGWAYGEARRLEGVESRLRQENAEIRRRTEEAREALREGLKKVRLIQKQAQNVPQLQSRVTQLETDIQEYRSQCTCRGSHASPPREPMEDTCLQRAVEGRAASDEEEEEREREERRKEERGREEGQCCLLEVKRLINRLHNCGKGCQNTTAHHLLLSQNLLLDNQNNLHGDDLLTIPRGRGRRGHTYQEERETELDKGVSRRSLGKMLMDTLDVCSKSGHSPSHVLQVVNAFCAQLSSNELLRDGVGVGGEGDGVGGEARVSVSTSQRPSSTAKPPAHLLFRQHTTLSSPQTPQLPSMNTT</sequence>
<dbReference type="GeneTree" id="ENSGT01030000235220"/>